<accession>A0A2K1J2U8</accession>
<protein>
    <submittedName>
        <fullName evidence="1 2">Uncharacterized protein</fullName>
    </submittedName>
</protein>
<reference evidence="2" key="3">
    <citation type="submission" date="2020-12" db="UniProtKB">
        <authorList>
            <consortium name="EnsemblPlants"/>
        </authorList>
    </citation>
    <scope>IDENTIFICATION</scope>
</reference>
<dbReference type="Proteomes" id="UP000006727">
    <property type="component" value="Chromosome 17"/>
</dbReference>
<organism evidence="1">
    <name type="scientific">Physcomitrium patens</name>
    <name type="common">Spreading-leaved earth moss</name>
    <name type="synonym">Physcomitrella patens</name>
    <dbReference type="NCBI Taxonomy" id="3218"/>
    <lineage>
        <taxon>Eukaryota</taxon>
        <taxon>Viridiplantae</taxon>
        <taxon>Streptophyta</taxon>
        <taxon>Embryophyta</taxon>
        <taxon>Bryophyta</taxon>
        <taxon>Bryophytina</taxon>
        <taxon>Bryopsida</taxon>
        <taxon>Funariidae</taxon>
        <taxon>Funariales</taxon>
        <taxon>Funariaceae</taxon>
        <taxon>Physcomitrium</taxon>
    </lineage>
</organism>
<keyword evidence="3" id="KW-1185">Reference proteome</keyword>
<dbReference type="EMBL" id="ABEU02000017">
    <property type="protein sequence ID" value="PNR35846.1"/>
    <property type="molecule type" value="Genomic_DNA"/>
</dbReference>
<dbReference type="Gramene" id="Pp3c17_5849V3.1">
    <property type="protein sequence ID" value="Pp3c17_5849V3.1"/>
    <property type="gene ID" value="Pp3c17_5849"/>
</dbReference>
<dbReference type="EnsemblPlants" id="Pp3c17_5849V3.1">
    <property type="protein sequence ID" value="Pp3c17_5849V3.1"/>
    <property type="gene ID" value="Pp3c17_5849"/>
</dbReference>
<reference evidence="1 3" key="2">
    <citation type="journal article" date="2018" name="Plant J.">
        <title>The Physcomitrella patens chromosome-scale assembly reveals moss genome structure and evolution.</title>
        <authorList>
            <person name="Lang D."/>
            <person name="Ullrich K.K."/>
            <person name="Murat F."/>
            <person name="Fuchs J."/>
            <person name="Jenkins J."/>
            <person name="Haas F.B."/>
            <person name="Piednoel M."/>
            <person name="Gundlach H."/>
            <person name="Van Bel M."/>
            <person name="Meyberg R."/>
            <person name="Vives C."/>
            <person name="Morata J."/>
            <person name="Symeonidi A."/>
            <person name="Hiss M."/>
            <person name="Muchero W."/>
            <person name="Kamisugi Y."/>
            <person name="Saleh O."/>
            <person name="Blanc G."/>
            <person name="Decker E.L."/>
            <person name="van Gessel N."/>
            <person name="Grimwood J."/>
            <person name="Hayes R.D."/>
            <person name="Graham S.W."/>
            <person name="Gunter L.E."/>
            <person name="McDaniel S.F."/>
            <person name="Hoernstein S.N.W."/>
            <person name="Larsson A."/>
            <person name="Li F.W."/>
            <person name="Perroud P.F."/>
            <person name="Phillips J."/>
            <person name="Ranjan P."/>
            <person name="Rokshar D.S."/>
            <person name="Rothfels C.J."/>
            <person name="Schneider L."/>
            <person name="Shu S."/>
            <person name="Stevenson D.W."/>
            <person name="Thummler F."/>
            <person name="Tillich M."/>
            <person name="Villarreal Aguilar J.C."/>
            <person name="Widiez T."/>
            <person name="Wong G.K."/>
            <person name="Wymore A."/>
            <person name="Zhang Y."/>
            <person name="Zimmer A.D."/>
            <person name="Quatrano R.S."/>
            <person name="Mayer K.F.X."/>
            <person name="Goodstein D."/>
            <person name="Casacuberta J.M."/>
            <person name="Vandepoele K."/>
            <person name="Reski R."/>
            <person name="Cuming A.C."/>
            <person name="Tuskan G.A."/>
            <person name="Maumus F."/>
            <person name="Salse J."/>
            <person name="Schmutz J."/>
            <person name="Rensing S.A."/>
        </authorList>
    </citation>
    <scope>NUCLEOTIDE SEQUENCE [LARGE SCALE GENOMIC DNA]</scope>
    <source>
        <strain evidence="2 3">cv. Gransden 2004</strain>
    </source>
</reference>
<reference evidence="1 3" key="1">
    <citation type="journal article" date="2008" name="Science">
        <title>The Physcomitrella genome reveals evolutionary insights into the conquest of land by plants.</title>
        <authorList>
            <person name="Rensing S."/>
            <person name="Lang D."/>
            <person name="Zimmer A."/>
            <person name="Terry A."/>
            <person name="Salamov A."/>
            <person name="Shapiro H."/>
            <person name="Nishiyama T."/>
            <person name="Perroud P.-F."/>
            <person name="Lindquist E."/>
            <person name="Kamisugi Y."/>
            <person name="Tanahashi T."/>
            <person name="Sakakibara K."/>
            <person name="Fujita T."/>
            <person name="Oishi K."/>
            <person name="Shin-I T."/>
            <person name="Kuroki Y."/>
            <person name="Toyoda A."/>
            <person name="Suzuki Y."/>
            <person name="Hashimoto A."/>
            <person name="Yamaguchi K."/>
            <person name="Sugano A."/>
            <person name="Kohara Y."/>
            <person name="Fujiyama A."/>
            <person name="Anterola A."/>
            <person name="Aoki S."/>
            <person name="Ashton N."/>
            <person name="Barbazuk W.B."/>
            <person name="Barker E."/>
            <person name="Bennetzen J."/>
            <person name="Bezanilla M."/>
            <person name="Blankenship R."/>
            <person name="Cho S.H."/>
            <person name="Dutcher S."/>
            <person name="Estelle M."/>
            <person name="Fawcett J.A."/>
            <person name="Gundlach H."/>
            <person name="Hanada K."/>
            <person name="Heyl A."/>
            <person name="Hicks K.A."/>
            <person name="Hugh J."/>
            <person name="Lohr M."/>
            <person name="Mayer K."/>
            <person name="Melkozernov A."/>
            <person name="Murata T."/>
            <person name="Nelson D."/>
            <person name="Pils B."/>
            <person name="Prigge M."/>
            <person name="Reiss B."/>
            <person name="Renner T."/>
            <person name="Rombauts S."/>
            <person name="Rushton P."/>
            <person name="Sanderfoot A."/>
            <person name="Schween G."/>
            <person name="Shiu S.-H."/>
            <person name="Stueber K."/>
            <person name="Theodoulou F.L."/>
            <person name="Tu H."/>
            <person name="Van de Peer Y."/>
            <person name="Verrier P.J."/>
            <person name="Waters E."/>
            <person name="Wood A."/>
            <person name="Yang L."/>
            <person name="Cove D."/>
            <person name="Cuming A."/>
            <person name="Hasebe M."/>
            <person name="Lucas S."/>
            <person name="Mishler D.B."/>
            <person name="Reski R."/>
            <person name="Grigoriev I."/>
            <person name="Quatrano R.S."/>
            <person name="Boore J.L."/>
        </authorList>
    </citation>
    <scope>NUCLEOTIDE SEQUENCE [LARGE SCALE GENOMIC DNA]</scope>
    <source>
        <strain evidence="2 3">cv. Gransden 2004</strain>
    </source>
</reference>
<evidence type="ECO:0000313" key="3">
    <source>
        <dbReference type="Proteomes" id="UP000006727"/>
    </source>
</evidence>
<sequence>MTPKLGAGPLCRNTYESVYHDANNAKIPDLQRVLGELKGSMESVKIWIEVQGKRWQNRVDRVEKDLEKVKETDQTESVNYSVWNEFQTKLVGFTSDTEKLLR</sequence>
<gene>
    <name evidence="1" type="ORF">PHYPA_021696</name>
</gene>
<evidence type="ECO:0000313" key="2">
    <source>
        <dbReference type="EnsemblPlants" id="Pp3c17_5849V3.1"/>
    </source>
</evidence>
<dbReference type="InParanoid" id="A0A2K1J2U8"/>
<dbReference type="AlphaFoldDB" id="A0A2K1J2U8"/>
<evidence type="ECO:0000313" key="1">
    <source>
        <dbReference type="EMBL" id="PNR35846.1"/>
    </source>
</evidence>
<name>A0A2K1J2U8_PHYPA</name>
<proteinExistence type="predicted"/>